<comment type="caution">
    <text evidence="5">The sequence shown here is derived from an EMBL/GenBank/DDBJ whole genome shotgun (WGS) entry which is preliminary data.</text>
</comment>
<name>W9ATU4_MYCCO</name>
<evidence type="ECO:0000313" key="6">
    <source>
        <dbReference type="Proteomes" id="UP000028870"/>
    </source>
</evidence>
<keyword evidence="3" id="KW-0804">Transcription</keyword>
<keyword evidence="2" id="KW-0238">DNA-binding</keyword>
<dbReference type="SMART" id="SM00342">
    <property type="entry name" value="HTH_ARAC"/>
    <property type="match status" value="1"/>
</dbReference>
<keyword evidence="1" id="KW-0805">Transcription regulation</keyword>
<keyword evidence="6" id="KW-1185">Reference proteome</keyword>
<dbReference type="GO" id="GO:0003700">
    <property type="term" value="F:DNA-binding transcription factor activity"/>
    <property type="evidence" value="ECO:0007669"/>
    <property type="project" value="InterPro"/>
</dbReference>
<dbReference type="eggNOG" id="COG2207">
    <property type="taxonomic scope" value="Bacteria"/>
</dbReference>
<dbReference type="PANTHER" id="PTHR47894:SF4">
    <property type="entry name" value="HTH-TYPE TRANSCRIPTIONAL REGULATOR GADX"/>
    <property type="match status" value="1"/>
</dbReference>
<reference evidence="5" key="1">
    <citation type="submission" date="2014-03" db="EMBL/GenBank/DDBJ databases">
        <title>Draft Genome Sequence of Mycobacterium cosmeticum DSM 44829.</title>
        <authorList>
            <person name="Croce O."/>
            <person name="Robert C."/>
            <person name="Raoult D."/>
            <person name="Drancourt M."/>
        </authorList>
    </citation>
    <scope>NUCLEOTIDE SEQUENCE [LARGE SCALE GENOMIC DNA]</scope>
    <source>
        <strain evidence="5">DSM 44829</strain>
    </source>
</reference>
<dbReference type="Proteomes" id="UP000028870">
    <property type="component" value="Unassembled WGS sequence"/>
</dbReference>
<evidence type="ECO:0000256" key="1">
    <source>
        <dbReference type="ARBA" id="ARBA00023015"/>
    </source>
</evidence>
<dbReference type="Pfam" id="PF12833">
    <property type="entry name" value="HTH_18"/>
    <property type="match status" value="1"/>
</dbReference>
<dbReference type="GO" id="GO:0000976">
    <property type="term" value="F:transcription cis-regulatory region binding"/>
    <property type="evidence" value="ECO:0007669"/>
    <property type="project" value="TreeGrafter"/>
</dbReference>
<dbReference type="PROSITE" id="PS01124">
    <property type="entry name" value="HTH_ARAC_FAMILY_2"/>
    <property type="match status" value="1"/>
</dbReference>
<dbReference type="AlphaFoldDB" id="W9ATU4"/>
<sequence length="325" mass="35363">MASSLTGYRELVGELGADADALLRESGIRPEDAGHTDVFVSLRSAVDAVERAAAVTGAADFGRRLALRQTIDILGPVGVAARTAATVAEVFLIFDKFVAAYSPGIAIDVRPGFVDWKLRLDPLPAHPHTIELSLGIIVGVLRSFLGADYAPLEVHIPHRRLTSPAGYRSYFGCPVRDEASASGFRMDTADLARPLDRDAQTHRYITGYLGDALGERTTSVARSVADLAGPMLPSGAVTVEFVARQFGLHPKALQRRLSAEGTTFAAVLDSVRREITVRYLRDTEMSLLQLSRQLGYAEQAVLTRACQRWFGATPLAYRRKLRDQT</sequence>
<organism evidence="5 6">
    <name type="scientific">Mycolicibacterium cosmeticum</name>
    <dbReference type="NCBI Taxonomy" id="258533"/>
    <lineage>
        <taxon>Bacteria</taxon>
        <taxon>Bacillati</taxon>
        <taxon>Actinomycetota</taxon>
        <taxon>Actinomycetes</taxon>
        <taxon>Mycobacteriales</taxon>
        <taxon>Mycobacteriaceae</taxon>
        <taxon>Mycolicibacterium</taxon>
    </lineage>
</organism>
<dbReference type="EMBL" id="CCBB010000001">
    <property type="protein sequence ID" value="CDO06026.1"/>
    <property type="molecule type" value="Genomic_DNA"/>
</dbReference>
<accession>W9ATU4</accession>
<gene>
    <name evidence="5" type="ORF">BN977_00805</name>
</gene>
<proteinExistence type="predicted"/>
<dbReference type="SUPFAM" id="SSF46689">
    <property type="entry name" value="Homeodomain-like"/>
    <property type="match status" value="1"/>
</dbReference>
<dbReference type="Gene3D" id="1.10.10.60">
    <property type="entry name" value="Homeodomain-like"/>
    <property type="match status" value="1"/>
</dbReference>
<dbReference type="RefSeq" id="WP_306372227.1">
    <property type="nucleotide sequence ID" value="NZ_CCBB010000001.1"/>
</dbReference>
<dbReference type="STRING" id="258533.BN977_00805"/>
<protein>
    <submittedName>
        <fullName evidence="5">AraC family transcriptional regulator</fullName>
    </submittedName>
</protein>
<dbReference type="PANTHER" id="PTHR47894">
    <property type="entry name" value="HTH-TYPE TRANSCRIPTIONAL REGULATOR GADX"/>
    <property type="match status" value="1"/>
</dbReference>
<dbReference type="Pfam" id="PF12625">
    <property type="entry name" value="Arabinose_bd"/>
    <property type="match status" value="1"/>
</dbReference>
<evidence type="ECO:0000259" key="4">
    <source>
        <dbReference type="PROSITE" id="PS01124"/>
    </source>
</evidence>
<evidence type="ECO:0000256" key="3">
    <source>
        <dbReference type="ARBA" id="ARBA00023163"/>
    </source>
</evidence>
<feature type="domain" description="HTH araC/xylS-type" evidence="4">
    <location>
        <begin position="222"/>
        <end position="320"/>
    </location>
</feature>
<dbReference type="GO" id="GO:0005829">
    <property type="term" value="C:cytosol"/>
    <property type="evidence" value="ECO:0007669"/>
    <property type="project" value="TreeGrafter"/>
</dbReference>
<dbReference type="InterPro" id="IPR032687">
    <property type="entry name" value="AraC-type_N"/>
</dbReference>
<reference evidence="5" key="2">
    <citation type="submission" date="2014-03" db="EMBL/GenBank/DDBJ databases">
        <authorList>
            <person name="Urmite Genomes"/>
        </authorList>
    </citation>
    <scope>NUCLEOTIDE SEQUENCE</scope>
    <source>
        <strain evidence="5">DSM 44829</strain>
    </source>
</reference>
<evidence type="ECO:0000313" key="5">
    <source>
        <dbReference type="EMBL" id="CDO06026.1"/>
    </source>
</evidence>
<dbReference type="InterPro" id="IPR009057">
    <property type="entry name" value="Homeodomain-like_sf"/>
</dbReference>
<dbReference type="InterPro" id="IPR018060">
    <property type="entry name" value="HTH_AraC"/>
</dbReference>
<evidence type="ECO:0000256" key="2">
    <source>
        <dbReference type="ARBA" id="ARBA00023125"/>
    </source>
</evidence>